<evidence type="ECO:0000313" key="1">
    <source>
        <dbReference type="EMBL" id="UOQ74729.1"/>
    </source>
</evidence>
<dbReference type="Proteomes" id="UP000831796">
    <property type="component" value="Chromosome"/>
</dbReference>
<sequence>MPFSKRILITDKIKHQATPNLLIIGKTWLRGGILAATRPVVSSMRFSCSPFALLLAVLLLPACGSQHKEAKQEIKTVRAPAAPAFPIVQDTLRQASTARRATSGASTEHRFLYIGPYQDTVLLNHGLTTFLLPPTRQKRVSNPLLAFAWNHESTARSPQWPMAEHVPLQITVDTSQCIKAVQEYEWPRDTLSRWYDSYPVMLRNIRKDTLFVGAGEHVFLQLEAKDQHGQWRGIERSFIYACGNGLQSVFLPPQHIVLTSVFIPHGEVATELRLKLGRNYSPSFRGTINAHQFDNPYQ</sequence>
<protein>
    <submittedName>
        <fullName evidence="1">Uncharacterized protein</fullName>
    </submittedName>
</protein>
<dbReference type="RefSeq" id="WP_244678066.1">
    <property type="nucleotide sequence ID" value="NZ_CP095046.1"/>
</dbReference>
<accession>A0A8T9QGN0</accession>
<dbReference type="AlphaFoldDB" id="A0A8T9QGN0"/>
<dbReference type="EMBL" id="CP095046">
    <property type="protein sequence ID" value="UOQ74729.1"/>
    <property type="molecule type" value="Genomic_DNA"/>
</dbReference>
<proteinExistence type="predicted"/>
<gene>
    <name evidence="1" type="ORF">MUN79_13135</name>
</gene>
<keyword evidence="2" id="KW-1185">Reference proteome</keyword>
<name>A0A8T9QGN0_9BACT</name>
<reference evidence="1" key="1">
    <citation type="submission" date="2022-04" db="EMBL/GenBank/DDBJ databases">
        <title>Hymenobacter sp. isolated from the air.</title>
        <authorList>
            <person name="Won M."/>
            <person name="Lee C.-M."/>
            <person name="Woen H.-Y."/>
            <person name="Kwon S.-W."/>
        </authorList>
    </citation>
    <scope>NUCLEOTIDE SEQUENCE</scope>
    <source>
        <strain evidence="1">5116S-3</strain>
    </source>
</reference>
<evidence type="ECO:0000313" key="2">
    <source>
        <dbReference type="Proteomes" id="UP000831796"/>
    </source>
</evidence>
<organism evidence="1 2">
    <name type="scientific">Hymenobacter cellulosilyticus</name>
    <dbReference type="NCBI Taxonomy" id="2932248"/>
    <lineage>
        <taxon>Bacteria</taxon>
        <taxon>Pseudomonadati</taxon>
        <taxon>Bacteroidota</taxon>
        <taxon>Cytophagia</taxon>
        <taxon>Cytophagales</taxon>
        <taxon>Hymenobacteraceae</taxon>
        <taxon>Hymenobacter</taxon>
    </lineage>
</organism>
<dbReference type="KEGG" id="hcu:MUN79_13135"/>